<evidence type="ECO:0000313" key="3">
    <source>
        <dbReference type="Proteomes" id="UP000184693"/>
    </source>
</evidence>
<dbReference type="EMBL" id="FSRM01000002">
    <property type="protein sequence ID" value="SIO45334.1"/>
    <property type="molecule type" value="Genomic_DNA"/>
</dbReference>
<dbReference type="PROSITE" id="PS50075">
    <property type="entry name" value="CARRIER"/>
    <property type="match status" value="1"/>
</dbReference>
<dbReference type="Pfam" id="PF00550">
    <property type="entry name" value="PP-binding"/>
    <property type="match status" value="1"/>
</dbReference>
<gene>
    <name evidence="2" type="ORF">SAMN05444168_4645</name>
</gene>
<reference evidence="2 3" key="1">
    <citation type="submission" date="2016-11" db="EMBL/GenBank/DDBJ databases">
        <authorList>
            <person name="Jaros S."/>
            <person name="Januszkiewicz K."/>
            <person name="Wedrychowicz H."/>
        </authorList>
    </citation>
    <scope>NUCLEOTIDE SEQUENCE [LARGE SCALE GENOMIC DNA]</scope>
    <source>
        <strain evidence="2 3">GAS86</strain>
    </source>
</reference>
<dbReference type="RefSeq" id="WP_074266723.1">
    <property type="nucleotide sequence ID" value="NZ_FSRM01000002.1"/>
</dbReference>
<accession>A0A1N6JLQ1</accession>
<dbReference type="Gene3D" id="1.10.1200.10">
    <property type="entry name" value="ACP-like"/>
    <property type="match status" value="1"/>
</dbReference>
<protein>
    <submittedName>
        <fullName evidence="2">Acyl carrier protein</fullName>
    </submittedName>
</protein>
<name>A0A1N6JLQ1_9BURK</name>
<dbReference type="SUPFAM" id="SSF47336">
    <property type="entry name" value="ACP-like"/>
    <property type="match status" value="1"/>
</dbReference>
<dbReference type="AlphaFoldDB" id="A0A1N6JLQ1"/>
<evidence type="ECO:0000313" key="2">
    <source>
        <dbReference type="EMBL" id="SIO45334.1"/>
    </source>
</evidence>
<dbReference type="NCBIfam" id="NF006617">
    <property type="entry name" value="PRK09184.1"/>
    <property type="match status" value="1"/>
</dbReference>
<dbReference type="OrthoDB" id="9803943at2"/>
<sequence>MDSLKLEIKQLLIDAFDLEHLTPADIDDDAPLFETDGVGLDSIDALEIGIVLRKQYHLVISADDPRMRDHFRSVSSLAALIASQQDTAAAVGATASTGE</sequence>
<evidence type="ECO:0000259" key="1">
    <source>
        <dbReference type="PROSITE" id="PS50075"/>
    </source>
</evidence>
<organism evidence="2 3">
    <name type="scientific">Paraburkholderia phenazinium</name>
    <dbReference type="NCBI Taxonomy" id="60549"/>
    <lineage>
        <taxon>Bacteria</taxon>
        <taxon>Pseudomonadati</taxon>
        <taxon>Pseudomonadota</taxon>
        <taxon>Betaproteobacteria</taxon>
        <taxon>Burkholderiales</taxon>
        <taxon>Burkholderiaceae</taxon>
        <taxon>Paraburkholderia</taxon>
    </lineage>
</organism>
<dbReference type="InterPro" id="IPR009081">
    <property type="entry name" value="PP-bd_ACP"/>
</dbReference>
<proteinExistence type="predicted"/>
<dbReference type="Proteomes" id="UP000184693">
    <property type="component" value="Unassembled WGS sequence"/>
</dbReference>
<dbReference type="InterPro" id="IPR036736">
    <property type="entry name" value="ACP-like_sf"/>
</dbReference>
<feature type="domain" description="Carrier" evidence="1">
    <location>
        <begin position="2"/>
        <end position="85"/>
    </location>
</feature>